<evidence type="ECO:0000313" key="3">
    <source>
        <dbReference type="Proteomes" id="UP001196413"/>
    </source>
</evidence>
<evidence type="ECO:0000313" key="2">
    <source>
        <dbReference type="EMBL" id="KAJ1355206.1"/>
    </source>
</evidence>
<feature type="chain" id="PRO_5042287724" evidence="1">
    <location>
        <begin position="20"/>
        <end position="142"/>
    </location>
</feature>
<reference evidence="2" key="1">
    <citation type="submission" date="2021-06" db="EMBL/GenBank/DDBJ databases">
        <title>Parelaphostrongylus tenuis whole genome reference sequence.</title>
        <authorList>
            <person name="Garwood T.J."/>
            <person name="Larsen P.A."/>
            <person name="Fountain-Jones N.M."/>
            <person name="Garbe J.R."/>
            <person name="Macchietto M.G."/>
            <person name="Kania S.A."/>
            <person name="Gerhold R.W."/>
            <person name="Richards J.E."/>
            <person name="Wolf T.M."/>
        </authorList>
    </citation>
    <scope>NUCLEOTIDE SEQUENCE</scope>
    <source>
        <strain evidence="2">MNPRO001-30</strain>
        <tissue evidence="2">Meninges</tissue>
    </source>
</reference>
<dbReference type="AlphaFoldDB" id="A0AAD5MTG0"/>
<dbReference type="Proteomes" id="UP001196413">
    <property type="component" value="Unassembled WGS sequence"/>
</dbReference>
<gene>
    <name evidence="2" type="ORF">KIN20_012525</name>
</gene>
<keyword evidence="1" id="KW-0732">Signal</keyword>
<organism evidence="2 3">
    <name type="scientific">Parelaphostrongylus tenuis</name>
    <name type="common">Meningeal worm</name>
    <dbReference type="NCBI Taxonomy" id="148309"/>
    <lineage>
        <taxon>Eukaryota</taxon>
        <taxon>Metazoa</taxon>
        <taxon>Ecdysozoa</taxon>
        <taxon>Nematoda</taxon>
        <taxon>Chromadorea</taxon>
        <taxon>Rhabditida</taxon>
        <taxon>Rhabditina</taxon>
        <taxon>Rhabditomorpha</taxon>
        <taxon>Strongyloidea</taxon>
        <taxon>Metastrongylidae</taxon>
        <taxon>Parelaphostrongylus</taxon>
    </lineage>
</organism>
<keyword evidence="3" id="KW-1185">Reference proteome</keyword>
<feature type="signal peptide" evidence="1">
    <location>
        <begin position="1"/>
        <end position="19"/>
    </location>
</feature>
<protein>
    <submittedName>
        <fullName evidence="2">Uncharacterized protein</fullName>
    </submittedName>
</protein>
<proteinExistence type="predicted"/>
<name>A0AAD5MTG0_PARTN</name>
<accession>A0AAD5MTG0</accession>
<sequence>MHIMLKCLICLLLITHLQPHYIRYSGSCGSHYIPYQISVTDEGLKLSCAPTLCVVNGTDDAVSLRYHRRNEESTVKCESYQDTICTGDLQWRGGLMEVSNGTNTTLKTECCTYPGMYQSYLIRNVLLGLHDRYEGGVIKTSD</sequence>
<comment type="caution">
    <text evidence="2">The sequence shown here is derived from an EMBL/GenBank/DDBJ whole genome shotgun (WGS) entry which is preliminary data.</text>
</comment>
<evidence type="ECO:0000256" key="1">
    <source>
        <dbReference type="SAM" id="SignalP"/>
    </source>
</evidence>
<dbReference type="EMBL" id="JAHQIW010002387">
    <property type="protein sequence ID" value="KAJ1355206.1"/>
    <property type="molecule type" value="Genomic_DNA"/>
</dbReference>
<feature type="non-terminal residue" evidence="2">
    <location>
        <position position="1"/>
    </location>
</feature>